<dbReference type="Gene3D" id="2.160.10.10">
    <property type="entry name" value="Hexapeptide repeat proteins"/>
    <property type="match status" value="1"/>
</dbReference>
<evidence type="ECO:0000313" key="6">
    <source>
        <dbReference type="EMBL" id="TCL48819.1"/>
    </source>
</evidence>
<accession>A0A4R1QCX8</accession>
<feature type="domain" description="Mannose-1-phosphate guanyltransferase C-terminal" evidence="5">
    <location>
        <begin position="263"/>
        <end position="366"/>
    </location>
</feature>
<dbReference type="SUPFAM" id="SSF51161">
    <property type="entry name" value="Trimeric LpxA-like enzymes"/>
    <property type="match status" value="1"/>
</dbReference>
<dbReference type="InterPro" id="IPR011004">
    <property type="entry name" value="Trimer_LpxA-like_sf"/>
</dbReference>
<name>A0A4R1QCX8_9BACL</name>
<evidence type="ECO:0000256" key="2">
    <source>
        <dbReference type="ARBA" id="ARBA00010231"/>
    </source>
</evidence>
<dbReference type="AlphaFoldDB" id="A0A4R1QCX8"/>
<keyword evidence="6" id="KW-0548">Nucleotidyltransferase</keyword>
<dbReference type="Pfam" id="PF25087">
    <property type="entry name" value="GMPPB_C"/>
    <property type="match status" value="1"/>
</dbReference>
<dbReference type="Gene3D" id="3.90.550.10">
    <property type="entry name" value="Spore Coat Polysaccharide Biosynthesis Protein SpsA, Chain A"/>
    <property type="match status" value="1"/>
</dbReference>
<dbReference type="Pfam" id="PF00483">
    <property type="entry name" value="NTP_transferase"/>
    <property type="match status" value="1"/>
</dbReference>
<dbReference type="InterPro" id="IPR036900">
    <property type="entry name" value="A-D-PHexomutase_C_sf"/>
</dbReference>
<dbReference type="InterPro" id="IPR056729">
    <property type="entry name" value="GMPPB_C"/>
</dbReference>
<evidence type="ECO:0000256" key="1">
    <source>
        <dbReference type="ARBA" id="ARBA00007274"/>
    </source>
</evidence>
<dbReference type="Pfam" id="PF02878">
    <property type="entry name" value="PGM_PMM_I"/>
    <property type="match status" value="1"/>
</dbReference>
<dbReference type="OrthoDB" id="9801899at2"/>
<dbReference type="Proteomes" id="UP000295658">
    <property type="component" value="Unassembled WGS sequence"/>
</dbReference>
<keyword evidence="7" id="KW-1185">Reference proteome</keyword>
<dbReference type="GO" id="GO:0016868">
    <property type="term" value="F:intramolecular phosphotransferase activity"/>
    <property type="evidence" value="ECO:0007669"/>
    <property type="project" value="InterPro"/>
</dbReference>
<feature type="domain" description="Alpha-D-phosphohexomutase alpha/beta/alpha" evidence="4">
    <location>
        <begin position="383"/>
        <end position="509"/>
    </location>
</feature>
<dbReference type="SUPFAM" id="SSF55957">
    <property type="entry name" value="Phosphoglucomutase, C-terminal domain"/>
    <property type="match status" value="1"/>
</dbReference>
<dbReference type="SUPFAM" id="SSF53448">
    <property type="entry name" value="Nucleotide-diphospho-sugar transferases"/>
    <property type="match status" value="1"/>
</dbReference>
<reference evidence="6 7" key="1">
    <citation type="submission" date="2019-03" db="EMBL/GenBank/DDBJ databases">
        <title>Genomic Encyclopedia of Type Strains, Phase IV (KMG-IV): sequencing the most valuable type-strain genomes for metagenomic binning, comparative biology and taxonomic classification.</title>
        <authorList>
            <person name="Goeker M."/>
        </authorList>
    </citation>
    <scope>NUCLEOTIDE SEQUENCE [LARGE SCALE GENOMIC DNA]</scope>
    <source>
        <strain evidence="6 7">DSM 24979</strain>
    </source>
</reference>
<dbReference type="PANTHER" id="PTHR22572">
    <property type="entry name" value="SUGAR-1-PHOSPHATE GUANYL TRANSFERASE"/>
    <property type="match status" value="1"/>
</dbReference>
<dbReference type="SUPFAM" id="SSF53738">
    <property type="entry name" value="Phosphoglucomutase, first 3 domains"/>
    <property type="match status" value="1"/>
</dbReference>
<evidence type="ECO:0000259" key="5">
    <source>
        <dbReference type="Pfam" id="PF25087"/>
    </source>
</evidence>
<dbReference type="InterPro" id="IPR005835">
    <property type="entry name" value="NTP_transferase_dom"/>
</dbReference>
<protein>
    <submittedName>
        <fullName evidence="6">Mannose-1-phosphate guanylyltransferase/phosphomannomutase</fullName>
    </submittedName>
</protein>
<comment type="caution">
    <text evidence="6">The sequence shown here is derived from an EMBL/GenBank/DDBJ whole genome shotgun (WGS) entry which is preliminary data.</text>
</comment>
<evidence type="ECO:0000259" key="4">
    <source>
        <dbReference type="Pfam" id="PF02878"/>
    </source>
</evidence>
<dbReference type="InterPro" id="IPR005844">
    <property type="entry name" value="A-D-PHexomutase_a/b/a-I"/>
</dbReference>
<organism evidence="6 7">
    <name type="scientific">Thermolongibacillus altinsuensis</name>
    <dbReference type="NCBI Taxonomy" id="575256"/>
    <lineage>
        <taxon>Bacteria</taxon>
        <taxon>Bacillati</taxon>
        <taxon>Bacillota</taxon>
        <taxon>Bacilli</taxon>
        <taxon>Bacillales</taxon>
        <taxon>Anoxybacillaceae</taxon>
        <taxon>Thermolongibacillus</taxon>
    </lineage>
</organism>
<dbReference type="InterPro" id="IPR016055">
    <property type="entry name" value="A-D-PHexomutase_a/b/a-I/II/III"/>
</dbReference>
<dbReference type="Gene3D" id="3.30.310.50">
    <property type="entry name" value="Alpha-D-phosphohexomutase, C-terminal domain"/>
    <property type="match status" value="1"/>
</dbReference>
<evidence type="ECO:0000259" key="3">
    <source>
        <dbReference type="Pfam" id="PF00483"/>
    </source>
</evidence>
<gene>
    <name evidence="6" type="ORF">EDD69_10876</name>
</gene>
<proteinExistence type="inferred from homology"/>
<dbReference type="InterPro" id="IPR050486">
    <property type="entry name" value="Mannose-1P_guanyltransferase"/>
</dbReference>
<dbReference type="GO" id="GO:0005975">
    <property type="term" value="P:carbohydrate metabolic process"/>
    <property type="evidence" value="ECO:0007669"/>
    <property type="project" value="InterPro"/>
</dbReference>
<sequence>MKAVIMAGGRGTRLRPLTCHVPKPMVPVMNKPVMEYSIEWLKKFGITEIAVTVQYLSDKIQHYFGDGSRFGVHLYYFEETTPLGTAGSVKHAQSFLDDTFVVISADTITDFNLAEAIHFHFSKKSIATILMHHEAYPLSYGGIITDQNGKIQRFVEKPKWNEVYSDTVNTGIYIFEQKIFEYMEEAIHYDFGQHLFPTLLESGENLYGFLGNGYWSDIGAIEQYHQTHLDVFQGKICIPLSGKEIAPNVWVGNNVYIEEGATINGPVFIGDDVVIHKHAKIEPCTVIGPRSVIGEHASVKRSVLWPNVYVDRNSELRGTIVADKVYIGKNSEILDDTVIGTQCKLNDKVKVKPSVKIWPGKLLTKGATVNQSLMWGKKFKPSLFGKFGIKGSANIEMTPEFVAKIASAYGSMHDVGDQVLIGSDHHPFSRLLQTVFTQAMHACGIDTNEYGSTLLPAFRYTLAKKNYRGGVFLFTNERENEVIIDFYDENGYPIDSTTEKKLENMLAQENIRRISLERIGTCVDGFETDEEYVRALIKQVDLSPYKRFKALVCSHFAMKEVIVNTLNRLNCDVVFMEQESDEQIARKMKEVQADFAVIFCKNGESFDLFDDQGNKITPEEKLSLYVIASLLVNMNRVVAVPSYASSALELLAERLNGQVVYVNETRRDMLKMNSHPFHFCFDALYACVQMIQLLSIERCSLSSFIALLPNIHLLRHHVPCPWSERGMVMRKLISEMHERKIDFIDGIKVYHEDGGWTLILPELDEPVLTIYSQAADLQKAKETAKYYIKKIRQYQNA</sequence>
<dbReference type="EMBL" id="SLUL01000008">
    <property type="protein sequence ID" value="TCL48819.1"/>
    <property type="molecule type" value="Genomic_DNA"/>
</dbReference>
<dbReference type="GO" id="GO:0016779">
    <property type="term" value="F:nucleotidyltransferase activity"/>
    <property type="evidence" value="ECO:0007669"/>
    <property type="project" value="UniProtKB-KW"/>
</dbReference>
<feature type="domain" description="Nucleotidyl transferase" evidence="3">
    <location>
        <begin position="2"/>
        <end position="231"/>
    </location>
</feature>
<evidence type="ECO:0000313" key="7">
    <source>
        <dbReference type="Proteomes" id="UP000295658"/>
    </source>
</evidence>
<keyword evidence="6" id="KW-0808">Transferase</keyword>
<dbReference type="Gene3D" id="3.40.120.10">
    <property type="entry name" value="Alpha-D-Glucose-1,6-Bisphosphate, subunit A, domain 3"/>
    <property type="match status" value="1"/>
</dbReference>
<dbReference type="InterPro" id="IPR029044">
    <property type="entry name" value="Nucleotide-diphossugar_trans"/>
</dbReference>
<comment type="similarity">
    <text evidence="2">Belongs to the phosphohexose mutase family.</text>
</comment>
<dbReference type="CDD" id="cd04181">
    <property type="entry name" value="NTP_transferase"/>
    <property type="match status" value="1"/>
</dbReference>
<dbReference type="RefSeq" id="WP_132948618.1">
    <property type="nucleotide sequence ID" value="NZ_SLUL01000008.1"/>
</dbReference>
<comment type="similarity">
    <text evidence="1">Belongs to the transferase hexapeptide repeat family.</text>
</comment>